<reference evidence="1 2" key="2">
    <citation type="journal article" date="2012" name="Stand. Genomic Sci.">
        <title>Complete genome sequence of the sulfate-reducing firmicute Desulfotomaculum ruminis type strain (DL(T)).</title>
        <authorList>
            <person name="Spring S."/>
            <person name="Visser M."/>
            <person name="Lu M."/>
            <person name="Copeland A."/>
            <person name="Lapidus A."/>
            <person name="Lucas S."/>
            <person name="Cheng J.F."/>
            <person name="Han C."/>
            <person name="Tapia R."/>
            <person name="Goodwin L.A."/>
            <person name="Pitluck S."/>
            <person name="Ivanova N."/>
            <person name="Land M."/>
            <person name="Hauser L."/>
            <person name="Larimer F."/>
            <person name="Rohde M."/>
            <person name="Goker M."/>
            <person name="Detter J.C."/>
            <person name="Kyrpides N.C."/>
            <person name="Woyke T."/>
            <person name="Schaap P.J."/>
            <person name="Plugge C.M."/>
            <person name="Muyzer G."/>
            <person name="Kuever J."/>
            <person name="Pereira I.A."/>
            <person name="Parshina S.N."/>
            <person name="Bernier-Latmani R."/>
            <person name="Stams A.J."/>
            <person name="Klenk H.P."/>
        </authorList>
    </citation>
    <scope>NUCLEOTIDE SEQUENCE [LARGE SCALE GENOMIC DNA]</scope>
    <source>
        <strain evidence="2">ATCC 23193 / DSM 2154 / NCIB 8452 / DL</strain>
    </source>
</reference>
<dbReference type="eggNOG" id="ENOG50330N4">
    <property type="taxonomic scope" value="Bacteria"/>
</dbReference>
<proteinExistence type="predicted"/>
<organism evidence="1 2">
    <name type="scientific">Desulforamulus ruminis (strain ATCC 23193 / DSM 2154 / NCIMB 8452 / DL)</name>
    <name type="common">Desulfotomaculum ruminis</name>
    <dbReference type="NCBI Taxonomy" id="696281"/>
    <lineage>
        <taxon>Bacteria</taxon>
        <taxon>Bacillati</taxon>
        <taxon>Bacillota</taxon>
        <taxon>Clostridia</taxon>
        <taxon>Eubacteriales</taxon>
        <taxon>Peptococcaceae</taxon>
        <taxon>Desulforamulus</taxon>
    </lineage>
</organism>
<dbReference type="AlphaFoldDB" id="F6DTH3"/>
<dbReference type="EMBL" id="CP002780">
    <property type="protein sequence ID" value="AEG60035.1"/>
    <property type="molecule type" value="Genomic_DNA"/>
</dbReference>
<evidence type="ECO:0000313" key="1">
    <source>
        <dbReference type="EMBL" id="AEG60035.1"/>
    </source>
</evidence>
<evidence type="ECO:0000313" key="2">
    <source>
        <dbReference type="Proteomes" id="UP000009234"/>
    </source>
</evidence>
<name>F6DTH3_DESRL</name>
<accession>F6DTH3</accession>
<reference evidence="2" key="1">
    <citation type="submission" date="2011-05" db="EMBL/GenBank/DDBJ databases">
        <title>Complete sequence of Desulfotomaculum ruminis DSM 2154.</title>
        <authorList>
            <person name="Lucas S."/>
            <person name="Copeland A."/>
            <person name="Lapidus A."/>
            <person name="Cheng J.-F."/>
            <person name="Goodwin L."/>
            <person name="Pitluck S."/>
            <person name="Lu M."/>
            <person name="Detter J.C."/>
            <person name="Han C."/>
            <person name="Tapia R."/>
            <person name="Land M."/>
            <person name="Hauser L."/>
            <person name="Kyrpides N."/>
            <person name="Ivanova N."/>
            <person name="Mikhailova N."/>
            <person name="Pagani I."/>
            <person name="Stams A.J.M."/>
            <person name="Plugge C.M."/>
            <person name="Muyzer G."/>
            <person name="Kuever J."/>
            <person name="Parshina S.N."/>
            <person name="Ivanova A.E."/>
            <person name="Nazina T.N."/>
            <person name="Brambilla E."/>
            <person name="Spring S."/>
            <person name="Klenk H.-P."/>
            <person name="Woyke T."/>
        </authorList>
    </citation>
    <scope>NUCLEOTIDE SEQUENCE [LARGE SCALE GENOMIC DNA]</scope>
    <source>
        <strain evidence="2">ATCC 23193 / DSM 2154 / NCIB 8452 / DL</strain>
    </source>
</reference>
<sequence length="131" mass="15642">MTPQDWKEVELSLNSFYKQAVLMCDGYKITLTLGRISQFKNGIKVYVNNVLKLKWMIEECEERRRFFRPIKKSLISPKEKAAFKRLSKKAKLDIKTEYTYYAPYWTSFRALKAHLIKHNKSIELVREECVL</sequence>
<keyword evidence="2" id="KW-1185">Reference proteome</keyword>
<dbReference type="STRING" id="696281.Desru_1771"/>
<gene>
    <name evidence="1" type="ordered locus">Desru_1771</name>
</gene>
<dbReference type="HOGENOM" id="CLU_132629_0_0_9"/>
<dbReference type="Proteomes" id="UP000009234">
    <property type="component" value="Chromosome"/>
</dbReference>
<dbReference type="RefSeq" id="WP_013841799.1">
    <property type="nucleotide sequence ID" value="NC_015589.1"/>
</dbReference>
<dbReference type="KEGG" id="dru:Desru_1771"/>
<protein>
    <submittedName>
        <fullName evidence="1">Uncharacterized protein</fullName>
    </submittedName>
</protein>